<comment type="caution">
    <text evidence="2">The sequence shown here is derived from an EMBL/GenBank/DDBJ whole genome shotgun (WGS) entry which is preliminary data.</text>
</comment>
<evidence type="ECO:0000313" key="3">
    <source>
        <dbReference type="Proteomes" id="UP001271789"/>
    </source>
</evidence>
<organism evidence="2 3">
    <name type="scientific">Methanolapillus africanus</name>
    <dbReference type="NCBI Taxonomy" id="3028297"/>
    <lineage>
        <taxon>Archaea</taxon>
        <taxon>Methanobacteriati</taxon>
        <taxon>Methanobacteriota</taxon>
        <taxon>Stenosarchaea group</taxon>
        <taxon>Methanomicrobia</taxon>
        <taxon>Methanosarcinales</taxon>
        <taxon>Methanosarcinaceae</taxon>
        <taxon>Methanolapillus</taxon>
    </lineage>
</organism>
<dbReference type="InterPro" id="IPR018977">
    <property type="entry name" value="NurA_domain"/>
</dbReference>
<evidence type="ECO:0000313" key="2">
    <source>
        <dbReference type="EMBL" id="MDV0447710.1"/>
    </source>
</evidence>
<proteinExistence type="predicted"/>
<keyword evidence="3" id="KW-1185">Reference proteome</keyword>
<dbReference type="RefSeq" id="WP_338100148.1">
    <property type="nucleotide sequence ID" value="NZ_JAWDKD010000021.1"/>
</dbReference>
<sequence length="345" mass="40129">MNVHKNFEKTLEAVRSEKISLPPIPSPENLDSNNFFSSGYGKIEYDIITYENLDAKNGLEYYNSKIVLGYDESIQKYQALEGAAYFTSHSLIMLDPEEKDYIPSSFLTFYFYTRSKTILENSEYIKSVDTSSNPEDVSDFTNEQFESAYKKDYANDRSYLISKCPPNSILFVDGPLIGAQMSEYTVKMNHALLEKNIVPIFFIKNSSSNLVIDNVSELRSKFNSDMHWSYQFLKQGQRTNFFKYTDKTNSSFSKVFCYLKPFKNRSPQRVEIHTKTYEMYKNEIDSIMNLVYYFLLVHGDVNNPQVRPVAIAEMYARHTLNVFNIYEMVNSTKLTPTMNEVRGFK</sequence>
<reference evidence="2" key="1">
    <citation type="submission" date="2023-06" db="EMBL/GenBank/DDBJ databases">
        <title>Genome sequence of Methanosarcinaceae archaeon Ag5.</title>
        <authorList>
            <person name="Protasov E."/>
            <person name="Platt K."/>
            <person name="Poehlein A."/>
            <person name="Daniel R."/>
            <person name="Brune A."/>
        </authorList>
    </citation>
    <scope>NUCLEOTIDE SEQUENCE</scope>
    <source>
        <strain evidence="2">Ag5</strain>
    </source>
</reference>
<dbReference type="AlphaFoldDB" id="A0AAE4MKX4"/>
<evidence type="ECO:0000259" key="1">
    <source>
        <dbReference type="Pfam" id="PF09376"/>
    </source>
</evidence>
<feature type="domain" description="NurA" evidence="1">
    <location>
        <begin position="166"/>
        <end position="275"/>
    </location>
</feature>
<accession>A0AAE4MKX4</accession>
<dbReference type="Pfam" id="PF09376">
    <property type="entry name" value="NurA"/>
    <property type="match status" value="1"/>
</dbReference>
<dbReference type="EMBL" id="JAWDKD010000021">
    <property type="protein sequence ID" value="MDV0447710.1"/>
    <property type="molecule type" value="Genomic_DNA"/>
</dbReference>
<name>A0AAE4MKX4_9EURY</name>
<gene>
    <name evidence="2" type="ORF">MsAg5_16210</name>
</gene>
<protein>
    <recommendedName>
        <fullName evidence="1">NurA domain-containing protein</fullName>
    </recommendedName>
</protein>
<dbReference type="Proteomes" id="UP001271789">
    <property type="component" value="Unassembled WGS sequence"/>
</dbReference>